<accession>A0A9Q0GY11</accession>
<name>A0A9Q0GY11_9MAGN</name>
<feature type="domain" description="AP2/ERF" evidence="9">
    <location>
        <begin position="93"/>
        <end position="150"/>
    </location>
</feature>
<dbReference type="PRINTS" id="PR00367">
    <property type="entry name" value="ETHRSPELEMNT"/>
</dbReference>
<organism evidence="10 11">
    <name type="scientific">Protea cynaroides</name>
    <dbReference type="NCBI Taxonomy" id="273540"/>
    <lineage>
        <taxon>Eukaryota</taxon>
        <taxon>Viridiplantae</taxon>
        <taxon>Streptophyta</taxon>
        <taxon>Embryophyta</taxon>
        <taxon>Tracheophyta</taxon>
        <taxon>Spermatophyta</taxon>
        <taxon>Magnoliopsida</taxon>
        <taxon>Proteales</taxon>
        <taxon>Proteaceae</taxon>
        <taxon>Protea</taxon>
    </lineage>
</organism>
<dbReference type="Gene3D" id="3.30.730.10">
    <property type="entry name" value="AP2/ERF domain"/>
    <property type="match status" value="1"/>
</dbReference>
<dbReference type="InterPro" id="IPR001471">
    <property type="entry name" value="AP2/ERF_dom"/>
</dbReference>
<evidence type="ECO:0000256" key="5">
    <source>
        <dbReference type="ARBA" id="ARBA00023163"/>
    </source>
</evidence>
<feature type="region of interest" description="Disordered" evidence="8">
    <location>
        <begin position="1"/>
        <end position="30"/>
    </location>
</feature>
<sequence length="274" mass="29581">MEEPLVSESEPQTSSLTSSSTTTITTTTTTTAAITTTATSAASSATSYIEFKQNQKNTTEAKVHKGSRKVQEPISGNESKKRHKSGSDGKHPTYRGVRMRNWGKWVSEIREPRKKSRIWLGTFPTPEMAARAHDVAALTIKGNSAYLNFPELAQKLPRPATTSPKDIQAAAAKAAATEFTVTPGSHVAEAEAEAETEPSQASPTPTTTSEDTEESSVCPPMKDDEALFDLPDLLMDLTTDPIDMFGLSSSWVSSSGGAADTGFRLEEPFLWEYS</sequence>
<evidence type="ECO:0000259" key="9">
    <source>
        <dbReference type="PROSITE" id="PS51032"/>
    </source>
</evidence>
<dbReference type="PROSITE" id="PS51032">
    <property type="entry name" value="AP2_ERF"/>
    <property type="match status" value="1"/>
</dbReference>
<evidence type="ECO:0000256" key="1">
    <source>
        <dbReference type="ARBA" id="ARBA00004123"/>
    </source>
</evidence>
<dbReference type="GO" id="GO:0003677">
    <property type="term" value="F:DNA binding"/>
    <property type="evidence" value="ECO:0007669"/>
    <property type="project" value="UniProtKB-KW"/>
</dbReference>
<dbReference type="InterPro" id="IPR036955">
    <property type="entry name" value="AP2/ERF_dom_sf"/>
</dbReference>
<evidence type="ECO:0000256" key="6">
    <source>
        <dbReference type="ARBA" id="ARBA00023242"/>
    </source>
</evidence>
<comment type="subcellular location">
    <subcellularLocation>
        <location evidence="1">Nucleus</location>
    </subcellularLocation>
</comment>
<dbReference type="Proteomes" id="UP001141806">
    <property type="component" value="Unassembled WGS sequence"/>
</dbReference>
<comment type="caution">
    <text evidence="10">The sequence shown here is derived from an EMBL/GenBank/DDBJ whole genome shotgun (WGS) entry which is preliminary data.</text>
</comment>
<keyword evidence="11" id="KW-1185">Reference proteome</keyword>
<evidence type="ECO:0000313" key="11">
    <source>
        <dbReference type="Proteomes" id="UP001141806"/>
    </source>
</evidence>
<dbReference type="OrthoDB" id="1932364at2759"/>
<keyword evidence="3" id="KW-0238">DNA-binding</keyword>
<dbReference type="GO" id="GO:0005634">
    <property type="term" value="C:nucleus"/>
    <property type="evidence" value="ECO:0007669"/>
    <property type="project" value="UniProtKB-SubCell"/>
</dbReference>
<feature type="compositionally biased region" description="Low complexity" evidence="8">
    <location>
        <begin position="13"/>
        <end position="30"/>
    </location>
</feature>
<dbReference type="InterPro" id="IPR016177">
    <property type="entry name" value="DNA-bd_dom_sf"/>
</dbReference>
<dbReference type="InterPro" id="IPR051032">
    <property type="entry name" value="AP2/ERF_TF_ERF_subfamily"/>
</dbReference>
<dbReference type="GO" id="GO:0003700">
    <property type="term" value="F:DNA-binding transcription factor activity"/>
    <property type="evidence" value="ECO:0007669"/>
    <property type="project" value="InterPro"/>
</dbReference>
<proteinExistence type="inferred from homology"/>
<gene>
    <name evidence="10" type="ORF">NE237_012477</name>
</gene>
<keyword evidence="4" id="KW-0010">Activator</keyword>
<feature type="compositionally biased region" description="Low complexity" evidence="8">
    <location>
        <begin position="197"/>
        <end position="209"/>
    </location>
</feature>
<evidence type="ECO:0000256" key="4">
    <source>
        <dbReference type="ARBA" id="ARBA00023159"/>
    </source>
</evidence>
<evidence type="ECO:0000256" key="8">
    <source>
        <dbReference type="SAM" id="MobiDB-lite"/>
    </source>
</evidence>
<comment type="similarity">
    <text evidence="7">Belongs to the AP2/ERF transcription factor family. ERF subfamily.</text>
</comment>
<evidence type="ECO:0000256" key="2">
    <source>
        <dbReference type="ARBA" id="ARBA00023015"/>
    </source>
</evidence>
<evidence type="ECO:0000256" key="7">
    <source>
        <dbReference type="ARBA" id="ARBA00024343"/>
    </source>
</evidence>
<feature type="region of interest" description="Disordered" evidence="8">
    <location>
        <begin position="180"/>
        <end position="223"/>
    </location>
</feature>
<evidence type="ECO:0000256" key="3">
    <source>
        <dbReference type="ARBA" id="ARBA00023125"/>
    </source>
</evidence>
<dbReference type="SUPFAM" id="SSF54171">
    <property type="entry name" value="DNA-binding domain"/>
    <property type="match status" value="1"/>
</dbReference>
<dbReference type="PANTHER" id="PTHR31985:SF298">
    <property type="entry name" value="ETHYLENE-RESPONSIVE TRANSCRIPTION FACTOR ERF039-LIKE"/>
    <property type="match status" value="1"/>
</dbReference>
<dbReference type="EMBL" id="JAMYWD010000011">
    <property type="protein sequence ID" value="KAJ4955694.1"/>
    <property type="molecule type" value="Genomic_DNA"/>
</dbReference>
<dbReference type="Pfam" id="PF00847">
    <property type="entry name" value="AP2"/>
    <property type="match status" value="1"/>
</dbReference>
<keyword evidence="2" id="KW-0805">Transcription regulation</keyword>
<evidence type="ECO:0000313" key="10">
    <source>
        <dbReference type="EMBL" id="KAJ4955694.1"/>
    </source>
</evidence>
<dbReference type="FunFam" id="3.30.730.10:FF:000001">
    <property type="entry name" value="Ethylene-responsive transcription factor 2"/>
    <property type="match status" value="1"/>
</dbReference>
<dbReference type="CDD" id="cd00018">
    <property type="entry name" value="AP2"/>
    <property type="match status" value="1"/>
</dbReference>
<dbReference type="AlphaFoldDB" id="A0A9Q0GY11"/>
<keyword evidence="6" id="KW-0539">Nucleus</keyword>
<protein>
    <recommendedName>
        <fullName evidence="9">AP2/ERF domain-containing protein</fullName>
    </recommendedName>
</protein>
<feature type="region of interest" description="Disordered" evidence="8">
    <location>
        <begin position="52"/>
        <end position="96"/>
    </location>
</feature>
<dbReference type="SMART" id="SM00380">
    <property type="entry name" value="AP2"/>
    <property type="match status" value="1"/>
</dbReference>
<dbReference type="PANTHER" id="PTHR31985">
    <property type="entry name" value="ETHYLENE-RESPONSIVE TRANSCRIPTION FACTOR ERF042-RELATED"/>
    <property type="match status" value="1"/>
</dbReference>
<keyword evidence="5" id="KW-0804">Transcription</keyword>
<reference evidence="10" key="1">
    <citation type="journal article" date="2023" name="Plant J.">
        <title>The genome of the king protea, Protea cynaroides.</title>
        <authorList>
            <person name="Chang J."/>
            <person name="Duong T.A."/>
            <person name="Schoeman C."/>
            <person name="Ma X."/>
            <person name="Roodt D."/>
            <person name="Barker N."/>
            <person name="Li Z."/>
            <person name="Van de Peer Y."/>
            <person name="Mizrachi E."/>
        </authorList>
    </citation>
    <scope>NUCLEOTIDE SEQUENCE</scope>
    <source>
        <tissue evidence="10">Young leaves</tissue>
    </source>
</reference>